<dbReference type="RefSeq" id="WP_128777188.1">
    <property type="nucleotide sequence ID" value="NZ_RYFI01000007.1"/>
</dbReference>
<dbReference type="EMBL" id="RYFI01000007">
    <property type="protein sequence ID" value="RXF73742.1"/>
    <property type="molecule type" value="Genomic_DNA"/>
</dbReference>
<gene>
    <name evidence="2" type="ORF">EK403_09150</name>
</gene>
<protein>
    <submittedName>
        <fullName evidence="2">Uncharacterized protein</fullName>
    </submittedName>
</protein>
<accession>A0A4V1KJC8</accession>
<comment type="caution">
    <text evidence="2">The sequence shown here is derived from an EMBL/GenBank/DDBJ whole genome shotgun (WGS) entry which is preliminary data.</text>
</comment>
<evidence type="ECO:0000313" key="2">
    <source>
        <dbReference type="EMBL" id="RXF73742.1"/>
    </source>
</evidence>
<sequence length="72" mass="8295">MSWEPKPEVVEVMARWLFRKEHPDVLDWEADERAAEPTKPPATAREPDVKSEYEERARQMLIVARMNSGSGG</sequence>
<name>A0A4V1KJC8_9HYPH</name>
<feature type="region of interest" description="Disordered" evidence="1">
    <location>
        <begin position="30"/>
        <end position="52"/>
    </location>
</feature>
<dbReference type="Proteomes" id="UP000289708">
    <property type="component" value="Unassembled WGS sequence"/>
</dbReference>
<reference evidence="2 3" key="1">
    <citation type="submission" date="2018-12" db="EMBL/GenBank/DDBJ databases">
        <title>bacterium Hansschlegelia zhihuaiae S113.</title>
        <authorList>
            <person name="He J."/>
        </authorList>
    </citation>
    <scope>NUCLEOTIDE SEQUENCE [LARGE SCALE GENOMIC DNA]</scope>
    <source>
        <strain evidence="2 3">S 113</strain>
    </source>
</reference>
<dbReference type="AlphaFoldDB" id="A0A4V1KJC8"/>
<evidence type="ECO:0000256" key="1">
    <source>
        <dbReference type="SAM" id="MobiDB-lite"/>
    </source>
</evidence>
<proteinExistence type="predicted"/>
<organism evidence="2 3">
    <name type="scientific">Hansschlegelia zhihuaiae</name>
    <dbReference type="NCBI Taxonomy" id="405005"/>
    <lineage>
        <taxon>Bacteria</taxon>
        <taxon>Pseudomonadati</taxon>
        <taxon>Pseudomonadota</taxon>
        <taxon>Alphaproteobacteria</taxon>
        <taxon>Hyphomicrobiales</taxon>
        <taxon>Methylopilaceae</taxon>
        <taxon>Hansschlegelia</taxon>
    </lineage>
</organism>
<dbReference type="OrthoDB" id="9860458at2"/>
<keyword evidence="3" id="KW-1185">Reference proteome</keyword>
<evidence type="ECO:0000313" key="3">
    <source>
        <dbReference type="Proteomes" id="UP000289708"/>
    </source>
</evidence>